<organism evidence="7 8">
    <name type="scientific">Pseudomonas syringae pv. tagetis</name>
    <dbReference type="NCBI Taxonomy" id="129140"/>
    <lineage>
        <taxon>Bacteria</taxon>
        <taxon>Pseudomonadati</taxon>
        <taxon>Pseudomonadota</taxon>
        <taxon>Gammaproteobacteria</taxon>
        <taxon>Pseudomonadales</taxon>
        <taxon>Pseudomonadaceae</taxon>
        <taxon>Pseudomonas</taxon>
    </lineage>
</organism>
<evidence type="ECO:0000313" key="8">
    <source>
        <dbReference type="Proteomes" id="UP001610657"/>
    </source>
</evidence>
<dbReference type="EC" id="4.2.1.10" evidence="5"/>
<feature type="non-terminal residue" evidence="7">
    <location>
        <position position="1"/>
    </location>
</feature>
<protein>
    <recommendedName>
        <fullName evidence="5">3-dehydroquinate dehydratase</fullName>
        <ecNumber evidence="5">4.2.1.10</ecNumber>
    </recommendedName>
</protein>
<evidence type="ECO:0000256" key="6">
    <source>
        <dbReference type="ARBA" id="ARBA00023239"/>
    </source>
</evidence>
<evidence type="ECO:0000313" key="7">
    <source>
        <dbReference type="EMBL" id="MFH7519358.1"/>
    </source>
</evidence>
<proteinExistence type="inferred from homology"/>
<comment type="catalytic activity">
    <reaction evidence="1">
        <text>3-dehydroquinate = 3-dehydroshikimate + H2O</text>
        <dbReference type="Rhea" id="RHEA:21096"/>
        <dbReference type="ChEBI" id="CHEBI:15377"/>
        <dbReference type="ChEBI" id="CHEBI:16630"/>
        <dbReference type="ChEBI" id="CHEBI:32364"/>
        <dbReference type="EC" id="4.2.1.10"/>
    </reaction>
</comment>
<evidence type="ECO:0000256" key="1">
    <source>
        <dbReference type="ARBA" id="ARBA00001864"/>
    </source>
</evidence>
<dbReference type="Gene3D" id="3.40.50.9100">
    <property type="entry name" value="Dehydroquinase, class II"/>
    <property type="match status" value="1"/>
</dbReference>
<comment type="subunit">
    <text evidence="4">Homododecamer.</text>
</comment>
<evidence type="ECO:0000256" key="4">
    <source>
        <dbReference type="ARBA" id="ARBA00011193"/>
    </source>
</evidence>
<accession>A0ABW7NWW4</accession>
<dbReference type="EMBL" id="JAVCQK010000767">
    <property type="protein sequence ID" value="MFH7519358.1"/>
    <property type="molecule type" value="Genomic_DNA"/>
</dbReference>
<evidence type="ECO:0000256" key="3">
    <source>
        <dbReference type="ARBA" id="ARBA00011037"/>
    </source>
</evidence>
<dbReference type="SUPFAM" id="SSF52304">
    <property type="entry name" value="Type II 3-dehydroquinate dehydratase"/>
    <property type="match status" value="1"/>
</dbReference>
<comment type="caution">
    <text evidence="7">The sequence shown here is derived from an EMBL/GenBank/DDBJ whole genome shotgun (WGS) entry which is preliminary data.</text>
</comment>
<sequence>SYFSDVAVEVICGLGAIGYRLALEAALEQLAVNAKPRVIRLRAGPRFELTD</sequence>
<reference evidence="7 8" key="1">
    <citation type="submission" date="2023-08" db="EMBL/GenBank/DDBJ databases">
        <title>Genomic and mutational analysis of Pseudomonas syringae pv. tagetis EB037 pathogenicity on sunflower.</title>
        <authorList>
            <person name="Maul J.E."/>
        </authorList>
    </citation>
    <scope>NUCLEOTIDE SEQUENCE [LARGE SCALE GENOMIC DNA]</scope>
    <source>
        <strain evidence="7 8">EB037_T1</strain>
    </source>
</reference>
<evidence type="ECO:0000256" key="5">
    <source>
        <dbReference type="ARBA" id="ARBA00012060"/>
    </source>
</evidence>
<comment type="similarity">
    <text evidence="3">Belongs to the type-II 3-dehydroquinase family.</text>
</comment>
<gene>
    <name evidence="7" type="ORF">RA271_30235</name>
</gene>
<keyword evidence="6" id="KW-0456">Lyase</keyword>
<name>A0ABW7NWW4_9PSED</name>
<keyword evidence="8" id="KW-1185">Reference proteome</keyword>
<dbReference type="Proteomes" id="UP001610657">
    <property type="component" value="Unassembled WGS sequence"/>
</dbReference>
<dbReference type="InterPro" id="IPR036441">
    <property type="entry name" value="DHquinase_II_sf"/>
</dbReference>
<comment type="pathway">
    <text evidence="2">Metabolic intermediate biosynthesis; chorismate biosynthesis; chorismate from D-erythrose 4-phosphate and phosphoenolpyruvate: step 3/7.</text>
</comment>
<evidence type="ECO:0000256" key="2">
    <source>
        <dbReference type="ARBA" id="ARBA00004902"/>
    </source>
</evidence>